<dbReference type="Proteomes" id="UP001371305">
    <property type="component" value="Unassembled WGS sequence"/>
</dbReference>
<gene>
    <name evidence="2" type="ORF">WKV53_19170</name>
</gene>
<keyword evidence="3" id="KW-1185">Reference proteome</keyword>
<keyword evidence="1" id="KW-0732">Signal</keyword>
<dbReference type="RefSeq" id="WP_341406399.1">
    <property type="nucleotide sequence ID" value="NZ_JBBUKT010000008.1"/>
</dbReference>
<accession>A0ABU9AYK8</accession>
<evidence type="ECO:0008006" key="4">
    <source>
        <dbReference type="Google" id="ProtNLM"/>
    </source>
</evidence>
<feature type="chain" id="PRO_5046395200" description="DUF2155 domain-containing protein" evidence="1">
    <location>
        <begin position="17"/>
        <end position="142"/>
    </location>
</feature>
<evidence type="ECO:0000256" key="1">
    <source>
        <dbReference type="SAM" id="SignalP"/>
    </source>
</evidence>
<evidence type="ECO:0000313" key="2">
    <source>
        <dbReference type="EMBL" id="MEK7952643.1"/>
    </source>
</evidence>
<reference evidence="2 3" key="1">
    <citation type="submission" date="2024-04" db="EMBL/GenBank/DDBJ databases">
        <title>Luteolibacter sp. isolated from soil.</title>
        <authorList>
            <person name="An J."/>
        </authorList>
    </citation>
    <scope>NUCLEOTIDE SEQUENCE [LARGE SCALE GENOMIC DNA]</scope>
    <source>
        <strain evidence="2 3">Y139</strain>
    </source>
</reference>
<sequence length="142" mass="15679">MKALALLPLLSCLAFAADPVKTNAQLPEDKIILAKAETAGEQKVTATFKSDVVLSTVIQGNWIRTEHLVTYDVTGADAGFPLRELIFVCQDSNPTPESGIRARKVPWPFREGAMTFDLSRDKSVRHEAYYSIIRHAPVAPQK</sequence>
<name>A0ABU9AYK8_9BACT</name>
<protein>
    <recommendedName>
        <fullName evidence="4">DUF2155 domain-containing protein</fullName>
    </recommendedName>
</protein>
<dbReference type="EMBL" id="JBBUKT010000008">
    <property type="protein sequence ID" value="MEK7952643.1"/>
    <property type="molecule type" value="Genomic_DNA"/>
</dbReference>
<proteinExistence type="predicted"/>
<feature type="signal peptide" evidence="1">
    <location>
        <begin position="1"/>
        <end position="16"/>
    </location>
</feature>
<evidence type="ECO:0000313" key="3">
    <source>
        <dbReference type="Proteomes" id="UP001371305"/>
    </source>
</evidence>
<organism evidence="2 3">
    <name type="scientific">Luteolibacter soli</name>
    <dbReference type="NCBI Taxonomy" id="3135280"/>
    <lineage>
        <taxon>Bacteria</taxon>
        <taxon>Pseudomonadati</taxon>
        <taxon>Verrucomicrobiota</taxon>
        <taxon>Verrucomicrobiia</taxon>
        <taxon>Verrucomicrobiales</taxon>
        <taxon>Verrucomicrobiaceae</taxon>
        <taxon>Luteolibacter</taxon>
    </lineage>
</organism>
<comment type="caution">
    <text evidence="2">The sequence shown here is derived from an EMBL/GenBank/DDBJ whole genome shotgun (WGS) entry which is preliminary data.</text>
</comment>